<dbReference type="AlphaFoldDB" id="A0A9Q0IRP5"/>
<protein>
    <submittedName>
        <fullName evidence="2">Uncharacterized protein</fullName>
    </submittedName>
</protein>
<name>A0A9Q0IRP5_9TELE</name>
<reference evidence="2" key="1">
    <citation type="submission" date="2022-07" db="EMBL/GenBank/DDBJ databases">
        <title>Chromosome-level genome of Muraenolepis orangiensis.</title>
        <authorList>
            <person name="Kim J."/>
        </authorList>
    </citation>
    <scope>NUCLEOTIDE SEQUENCE</scope>
    <source>
        <strain evidence="2">KU_S4_2022</strain>
        <tissue evidence="2">Muscle</tissue>
    </source>
</reference>
<dbReference type="EMBL" id="JANIIK010000038">
    <property type="protein sequence ID" value="KAJ3610767.1"/>
    <property type="molecule type" value="Genomic_DNA"/>
</dbReference>
<organism evidence="2 3">
    <name type="scientific">Muraenolepis orangiensis</name>
    <name type="common">Patagonian moray cod</name>
    <dbReference type="NCBI Taxonomy" id="630683"/>
    <lineage>
        <taxon>Eukaryota</taxon>
        <taxon>Metazoa</taxon>
        <taxon>Chordata</taxon>
        <taxon>Craniata</taxon>
        <taxon>Vertebrata</taxon>
        <taxon>Euteleostomi</taxon>
        <taxon>Actinopterygii</taxon>
        <taxon>Neopterygii</taxon>
        <taxon>Teleostei</taxon>
        <taxon>Neoteleostei</taxon>
        <taxon>Acanthomorphata</taxon>
        <taxon>Zeiogadaria</taxon>
        <taxon>Gadariae</taxon>
        <taxon>Gadiformes</taxon>
        <taxon>Muraenolepidoidei</taxon>
        <taxon>Muraenolepididae</taxon>
        <taxon>Muraenolepis</taxon>
    </lineage>
</organism>
<sequence length="259" mass="29479">MDAAMKSVVVLALSEHRELEKTYEVHLKNTQEEERRRRRCLGGVEASSPVPVPMQGNEGFTTYQTLFLIDLMWQHLEAEGLPKSLKELNARLKSDKGNKMQLWQATAVKLGCHFSQSFCPDKVAWKWGTLVDSYKRLKDNINSTGKETMRFQFYAEMDSLLGAQHDIVVPVVGTSEEGLEVRRPEALGQCRSVSALSPPRTPTATPTPPRKRRKVEDEMMQLLRESEEGSQRRHEEFLAQLKSSQQGFESLMSTLLDKL</sequence>
<feature type="region of interest" description="Disordered" evidence="1">
    <location>
        <begin position="192"/>
        <end position="214"/>
    </location>
</feature>
<comment type="caution">
    <text evidence="2">The sequence shown here is derived from an EMBL/GenBank/DDBJ whole genome shotgun (WGS) entry which is preliminary data.</text>
</comment>
<dbReference type="OrthoDB" id="6723674at2759"/>
<keyword evidence="3" id="KW-1185">Reference proteome</keyword>
<dbReference type="Proteomes" id="UP001148018">
    <property type="component" value="Unassembled WGS sequence"/>
</dbReference>
<evidence type="ECO:0000313" key="3">
    <source>
        <dbReference type="Proteomes" id="UP001148018"/>
    </source>
</evidence>
<feature type="compositionally biased region" description="Pro residues" evidence="1">
    <location>
        <begin position="199"/>
        <end position="208"/>
    </location>
</feature>
<evidence type="ECO:0000313" key="2">
    <source>
        <dbReference type="EMBL" id="KAJ3610767.1"/>
    </source>
</evidence>
<accession>A0A9Q0IRP5</accession>
<proteinExistence type="predicted"/>
<gene>
    <name evidence="2" type="ORF">NHX12_022858</name>
</gene>
<evidence type="ECO:0000256" key="1">
    <source>
        <dbReference type="SAM" id="MobiDB-lite"/>
    </source>
</evidence>